<dbReference type="PANTHER" id="PTHR34322">
    <property type="entry name" value="TRANSPOSASE, Y1_TNP DOMAIN-CONTAINING"/>
    <property type="match status" value="1"/>
</dbReference>
<reference evidence="2 3" key="1">
    <citation type="journal article" date="2015" name="Genome Announc.">
        <title>Draft Genome Sequence of Clostridium tyrobutyricum Strain DIVETGP, Isolated from Cow's Milk for Grana Padano Production.</title>
        <authorList>
            <person name="Soggiu A."/>
            <person name="Piras C."/>
            <person name="Gaiarsa S."/>
            <person name="Sassera D."/>
            <person name="Roncada P."/>
            <person name="Bendixen E."/>
            <person name="Brasca M."/>
            <person name="Bonizzi L."/>
        </authorList>
    </citation>
    <scope>NUCLEOTIDE SEQUENCE [LARGE SCALE GENOMIC DNA]</scope>
    <source>
        <strain evidence="2 3">DIVETGP</strain>
    </source>
</reference>
<dbReference type="RefSeq" id="WP_017751626.1">
    <property type="nucleotide sequence ID" value="NZ_CBXI010000040.1"/>
</dbReference>
<gene>
    <name evidence="2" type="ORF">CTDIVETGP_2406</name>
</gene>
<sequence length="310" mass="36660">MSRTARQKNGINIHHIMSRGISEIILFKDSNDKEKFLNLLKKYKKAYMIKIYSYIIMDTHYHLQINDNGADISKFMKSINQSYAQYYNKRYNRHGHVFADRFKSKPIQSDRYAVVVSLYIHNNPKDISKYRNCINKYKYSSIHAYLNKKSPKNDLIDTDFILNHFSLNRYEAAKNYLGLILNSSNKDIEDKIKLLKKEYTYVKDNHILVRNFKPEKIIDFIKYFTKKTFCINGKYNHKNMELKSLCVFLLRCLCNFKLNDISNIIGNISNSNTLKLYENGLFLASSKKYKNIINNFISYSKSSQLQITNT</sequence>
<feature type="domain" description="Transposase IS200-like" evidence="1">
    <location>
        <begin position="10"/>
        <end position="123"/>
    </location>
</feature>
<dbReference type="GO" id="GO:0006313">
    <property type="term" value="P:DNA transposition"/>
    <property type="evidence" value="ECO:0007669"/>
    <property type="project" value="InterPro"/>
</dbReference>
<dbReference type="AlphaFoldDB" id="W6N7A0"/>
<dbReference type="EMBL" id="CBXI010000040">
    <property type="protein sequence ID" value="CDL92336.1"/>
    <property type="molecule type" value="Genomic_DNA"/>
</dbReference>
<dbReference type="InterPro" id="IPR002686">
    <property type="entry name" value="Transposase_17"/>
</dbReference>
<dbReference type="GO" id="GO:0004803">
    <property type="term" value="F:transposase activity"/>
    <property type="evidence" value="ECO:0007669"/>
    <property type="project" value="InterPro"/>
</dbReference>
<comment type="caution">
    <text evidence="2">The sequence shown here is derived from an EMBL/GenBank/DDBJ whole genome shotgun (WGS) entry which is preliminary data.</text>
</comment>
<proteinExistence type="predicted"/>
<dbReference type="SMART" id="SM01321">
    <property type="entry name" value="Y1_Tnp"/>
    <property type="match status" value="1"/>
</dbReference>
<evidence type="ECO:0000259" key="1">
    <source>
        <dbReference type="SMART" id="SM01321"/>
    </source>
</evidence>
<dbReference type="PANTHER" id="PTHR34322:SF2">
    <property type="entry name" value="TRANSPOSASE IS200-LIKE DOMAIN-CONTAINING PROTEIN"/>
    <property type="match status" value="1"/>
</dbReference>
<keyword evidence="3" id="KW-1185">Reference proteome</keyword>
<dbReference type="Proteomes" id="UP000019482">
    <property type="component" value="Unassembled WGS sequence"/>
</dbReference>
<evidence type="ECO:0000313" key="2">
    <source>
        <dbReference type="EMBL" id="CDL92336.1"/>
    </source>
</evidence>
<evidence type="ECO:0000313" key="3">
    <source>
        <dbReference type="Proteomes" id="UP000019482"/>
    </source>
</evidence>
<dbReference type="SUPFAM" id="SSF143422">
    <property type="entry name" value="Transposase IS200-like"/>
    <property type="match status" value="1"/>
</dbReference>
<dbReference type="GeneID" id="29420278"/>
<dbReference type="GO" id="GO:0003677">
    <property type="term" value="F:DNA binding"/>
    <property type="evidence" value="ECO:0007669"/>
    <property type="project" value="InterPro"/>
</dbReference>
<dbReference type="OrthoDB" id="9788881at2"/>
<dbReference type="InterPro" id="IPR036515">
    <property type="entry name" value="Transposase_17_sf"/>
</dbReference>
<name>W6N7A0_CLOTY</name>
<protein>
    <recommendedName>
        <fullName evidence="1">Transposase IS200-like domain-containing protein</fullName>
    </recommendedName>
</protein>
<dbReference type="Pfam" id="PF01797">
    <property type="entry name" value="Y1_Tnp"/>
    <property type="match status" value="1"/>
</dbReference>
<accession>W6N7A0</accession>
<dbReference type="Gene3D" id="3.30.70.1290">
    <property type="entry name" value="Transposase IS200-like"/>
    <property type="match status" value="1"/>
</dbReference>
<organism evidence="2 3">
    <name type="scientific">Clostridium tyrobutyricum DIVETGP</name>
    <dbReference type="NCBI Taxonomy" id="1408889"/>
    <lineage>
        <taxon>Bacteria</taxon>
        <taxon>Bacillati</taxon>
        <taxon>Bacillota</taxon>
        <taxon>Clostridia</taxon>
        <taxon>Eubacteriales</taxon>
        <taxon>Clostridiaceae</taxon>
        <taxon>Clostridium</taxon>
    </lineage>
</organism>